<reference evidence="6 7" key="1">
    <citation type="submission" date="2013-03" db="EMBL/GenBank/DDBJ databases">
        <title>Salinisphaera dokdonensis CL-ES53 Genome Sequencing.</title>
        <authorList>
            <person name="Li C."/>
            <person name="Lai Q."/>
            <person name="Shao Z."/>
        </authorList>
    </citation>
    <scope>NUCLEOTIDE SEQUENCE [LARGE SCALE GENOMIC DNA]</scope>
    <source>
        <strain evidence="6 7">CL-ES53</strain>
    </source>
</reference>
<dbReference type="PANTHER" id="PTHR42913">
    <property type="entry name" value="APOPTOSIS-INDUCING FACTOR 1"/>
    <property type="match status" value="1"/>
</dbReference>
<keyword evidence="2" id="KW-0285">Flavoprotein</keyword>
<dbReference type="SUPFAM" id="SSF51905">
    <property type="entry name" value="FAD/NAD(P)-binding domain"/>
    <property type="match status" value="1"/>
</dbReference>
<keyword evidence="3" id="KW-0274">FAD</keyword>
<dbReference type="InterPro" id="IPR023753">
    <property type="entry name" value="FAD/NAD-binding_dom"/>
</dbReference>
<feature type="domain" description="FAD/NAD(P)-binding" evidence="5">
    <location>
        <begin position="4"/>
        <end position="286"/>
    </location>
</feature>
<dbReference type="InterPro" id="IPR036188">
    <property type="entry name" value="FAD/NAD-bd_sf"/>
</dbReference>
<dbReference type="InterPro" id="IPR051169">
    <property type="entry name" value="NADH-Q_oxidoreductase"/>
</dbReference>
<proteinExistence type="predicted"/>
<keyword evidence="7" id="KW-1185">Reference proteome</keyword>
<dbReference type="EMBL" id="APND01000001">
    <property type="protein sequence ID" value="MES1927920.1"/>
    <property type="molecule type" value="Genomic_DNA"/>
</dbReference>
<dbReference type="PANTHER" id="PTHR42913:SF9">
    <property type="entry name" value="SLR1591 PROTEIN"/>
    <property type="match status" value="1"/>
</dbReference>
<evidence type="ECO:0000256" key="3">
    <source>
        <dbReference type="ARBA" id="ARBA00022827"/>
    </source>
</evidence>
<evidence type="ECO:0000256" key="2">
    <source>
        <dbReference type="ARBA" id="ARBA00022630"/>
    </source>
</evidence>
<name>A0ABV2AWA2_9GAMM</name>
<evidence type="ECO:0000313" key="7">
    <source>
        <dbReference type="Proteomes" id="UP001460888"/>
    </source>
</evidence>
<dbReference type="Pfam" id="PF07992">
    <property type="entry name" value="Pyr_redox_2"/>
    <property type="match status" value="1"/>
</dbReference>
<evidence type="ECO:0000256" key="4">
    <source>
        <dbReference type="ARBA" id="ARBA00023002"/>
    </source>
</evidence>
<sequence length="369" mass="40104">MRSLLLVGAGHAHVALLEHASRLQDAGFEVELVDPGSFWYGGAPARLIGGDLGRVDLRLPLHSFCRAQGVRYRANRAIGLDARHRRLWLATGEMLEFDTVSLDVGYEIPFDETDAAASGVQIWKASAPYELVQFVQALDERPTGGRPQRIAVTGDGPRATEIVAGLAMGRRADDLQITWFLPGSRPLPAAPTAVNRRVARLHIRRGVELISNTSITGVAEGAVCSVDGRRFAADHVVVAAGARAARFAHAAGLPASSAGLKINWRLQALSDTRIYAVGGCAELAGRNELRLSDALEQGRILARNIVAGAQRRPFKSYRPGGRGEIVDLGDGSAIGWRGRFWWHGNALLARRRRSDAEWLTLIERHTDSR</sequence>
<dbReference type="Gene3D" id="3.50.50.100">
    <property type="match status" value="1"/>
</dbReference>
<evidence type="ECO:0000259" key="5">
    <source>
        <dbReference type="Pfam" id="PF07992"/>
    </source>
</evidence>
<accession>A0ABV2AWA2</accession>
<comment type="caution">
    <text evidence="6">The sequence shown here is derived from an EMBL/GenBank/DDBJ whole genome shotgun (WGS) entry which is preliminary data.</text>
</comment>
<evidence type="ECO:0000313" key="6">
    <source>
        <dbReference type="EMBL" id="MES1927920.1"/>
    </source>
</evidence>
<evidence type="ECO:0000256" key="1">
    <source>
        <dbReference type="ARBA" id="ARBA00001974"/>
    </source>
</evidence>
<organism evidence="6 7">
    <name type="scientific">Salinisphaera dokdonensis CL-ES53</name>
    <dbReference type="NCBI Taxonomy" id="1304272"/>
    <lineage>
        <taxon>Bacteria</taxon>
        <taxon>Pseudomonadati</taxon>
        <taxon>Pseudomonadota</taxon>
        <taxon>Gammaproteobacteria</taxon>
        <taxon>Salinisphaerales</taxon>
        <taxon>Salinisphaeraceae</taxon>
        <taxon>Salinisphaera</taxon>
    </lineage>
</organism>
<dbReference type="RefSeq" id="WP_353108686.1">
    <property type="nucleotide sequence ID" value="NZ_APND01000001.1"/>
</dbReference>
<dbReference type="Proteomes" id="UP001460888">
    <property type="component" value="Unassembled WGS sequence"/>
</dbReference>
<keyword evidence="4" id="KW-0560">Oxidoreductase</keyword>
<gene>
    <name evidence="6" type="ORF">SADO_01655</name>
</gene>
<protein>
    <submittedName>
        <fullName evidence="6">Pyridine nucleotide-disulfide oxidoreductase</fullName>
    </submittedName>
</protein>
<comment type="cofactor">
    <cofactor evidence="1">
        <name>FAD</name>
        <dbReference type="ChEBI" id="CHEBI:57692"/>
    </cofactor>
</comment>